<gene>
    <name evidence="3" type="ORF">PGRAT_10400</name>
</gene>
<dbReference type="Pfam" id="PF14399">
    <property type="entry name" value="BtrH_N"/>
    <property type="match status" value="1"/>
</dbReference>
<dbReference type="Proteomes" id="UP000029500">
    <property type="component" value="Chromosome"/>
</dbReference>
<reference evidence="3 4" key="1">
    <citation type="submission" date="2014-08" db="EMBL/GenBank/DDBJ databases">
        <title>Comparative genomics of the Paenibacillus odorifer group.</title>
        <authorList>
            <person name="den Bakker H.C."/>
            <person name="Tsai Y.-C."/>
            <person name="Martin N."/>
            <person name="Korlach J."/>
            <person name="Wiedmann M."/>
        </authorList>
    </citation>
    <scope>NUCLEOTIDE SEQUENCE [LARGE SCALE GENOMIC DNA]</scope>
    <source>
        <strain evidence="3 4">DSM 15220</strain>
    </source>
</reference>
<accession>A0A089M6J8</accession>
<evidence type="ECO:0000313" key="3">
    <source>
        <dbReference type="EMBL" id="AIQ67990.1"/>
    </source>
</evidence>
<protein>
    <submittedName>
        <fullName evidence="3">Lantibiotic ABC transporter</fullName>
    </submittedName>
</protein>
<dbReference type="AlphaFoldDB" id="A0A089M6J8"/>
<dbReference type="STRING" id="189425.PGRAT_10400"/>
<evidence type="ECO:0000259" key="2">
    <source>
        <dbReference type="Pfam" id="PF16169"/>
    </source>
</evidence>
<dbReference type="RefSeq" id="WP_025705779.1">
    <property type="nucleotide sequence ID" value="NZ_CP009287.1"/>
</dbReference>
<dbReference type="KEGG" id="pgm:PGRAT_10400"/>
<dbReference type="Pfam" id="PF16169">
    <property type="entry name" value="DUF4872"/>
    <property type="match status" value="1"/>
</dbReference>
<evidence type="ECO:0000259" key="1">
    <source>
        <dbReference type="Pfam" id="PF14399"/>
    </source>
</evidence>
<dbReference type="OrthoDB" id="4075615at2"/>
<organism evidence="3 4">
    <name type="scientific">Paenibacillus graminis</name>
    <dbReference type="NCBI Taxonomy" id="189425"/>
    <lineage>
        <taxon>Bacteria</taxon>
        <taxon>Bacillati</taxon>
        <taxon>Bacillota</taxon>
        <taxon>Bacilli</taxon>
        <taxon>Bacillales</taxon>
        <taxon>Paenibacillaceae</taxon>
        <taxon>Paenibacillus</taxon>
    </lineage>
</organism>
<dbReference type="EMBL" id="CP009287">
    <property type="protein sequence ID" value="AIQ67990.1"/>
    <property type="molecule type" value="Genomic_DNA"/>
</dbReference>
<keyword evidence="4" id="KW-1185">Reference proteome</keyword>
<dbReference type="InterPro" id="IPR026935">
    <property type="entry name" value="BtrH_N"/>
</dbReference>
<sequence length="326" mass="36444">MAKVIEGFIPYQGEHCETTAIGNLMQYAGDRLSEPMLFGLGQGLGFIYWDSKGMDFPFIGGRVKPDKLTAYLAERLGLNVRYQETSSVNKAWQNVRSSIEHGIPVGLKLDAYYLDYFKNKVHFAGHYAVLYGIDDEYAYMADTRQQGGLVKTRLTSLAAARNAKGPMSSRNRSFTIEPSDALLPLVPAIRESLTMNAHDYLNPPIGNIGNKGIVKMSNEILKWPSRSNNSEHDLCLTAMLMERAGTGGALFRNLYRDYLRDCADRLEDPKIEQAHCMFTEIAPMWVSVSASIDRAGRTGEHQELVHASKLLLEIADKERAAMELLL</sequence>
<dbReference type="HOGENOM" id="CLU_069568_0_0_9"/>
<dbReference type="InterPro" id="IPR032369">
    <property type="entry name" value="DUF4872"/>
</dbReference>
<feature type="domain" description="DUF4872" evidence="2">
    <location>
        <begin position="156"/>
        <end position="325"/>
    </location>
</feature>
<dbReference type="eggNOG" id="COG4990">
    <property type="taxonomic scope" value="Bacteria"/>
</dbReference>
<evidence type="ECO:0000313" key="4">
    <source>
        <dbReference type="Proteomes" id="UP000029500"/>
    </source>
</evidence>
<name>A0A089M6J8_9BACL</name>
<feature type="domain" description="Butirosin biosynthesis protein H N-terminal" evidence="1">
    <location>
        <begin position="15"/>
        <end position="143"/>
    </location>
</feature>
<proteinExistence type="predicted"/>